<evidence type="ECO:0000256" key="1">
    <source>
        <dbReference type="SAM" id="MobiDB-lite"/>
    </source>
</evidence>
<organism evidence="2 3">
    <name type="scientific">Colletotrichum plurivorum</name>
    <dbReference type="NCBI Taxonomy" id="2175906"/>
    <lineage>
        <taxon>Eukaryota</taxon>
        <taxon>Fungi</taxon>
        <taxon>Dikarya</taxon>
        <taxon>Ascomycota</taxon>
        <taxon>Pezizomycotina</taxon>
        <taxon>Sordariomycetes</taxon>
        <taxon>Hypocreomycetidae</taxon>
        <taxon>Glomerellales</taxon>
        <taxon>Glomerellaceae</taxon>
        <taxon>Colletotrichum</taxon>
        <taxon>Colletotrichum orchidearum species complex</taxon>
    </lineage>
</organism>
<keyword evidence="3" id="KW-1185">Reference proteome</keyword>
<accession>A0A8H6NDW7</accession>
<gene>
    <name evidence="2" type="ORF">CPLU01_08159</name>
</gene>
<feature type="region of interest" description="Disordered" evidence="1">
    <location>
        <begin position="145"/>
        <end position="164"/>
    </location>
</feature>
<proteinExistence type="predicted"/>
<evidence type="ECO:0000313" key="3">
    <source>
        <dbReference type="Proteomes" id="UP000654918"/>
    </source>
</evidence>
<dbReference type="EMBL" id="WIGO01000113">
    <property type="protein sequence ID" value="KAF6829040.1"/>
    <property type="molecule type" value="Genomic_DNA"/>
</dbReference>
<sequence length="164" mass="17530">MPRASVVKADIFPRSPLGMPWCIITRTRLLDRPRGTSLCFGRAMVSATAAGLIAAIGVQIVSPIRPTNRTAFFSIAEGQREGRRAKWSVILCRSSSTESETHNIPCCFLHTAGSAIAMALVSSWSSLSAWESHFRSGLEALSESAQSGQIPASPPTMAGDGRLN</sequence>
<dbReference type="AlphaFoldDB" id="A0A8H6NDW7"/>
<comment type="caution">
    <text evidence="2">The sequence shown here is derived from an EMBL/GenBank/DDBJ whole genome shotgun (WGS) entry which is preliminary data.</text>
</comment>
<dbReference type="Proteomes" id="UP000654918">
    <property type="component" value="Unassembled WGS sequence"/>
</dbReference>
<reference evidence="2" key="1">
    <citation type="journal article" date="2020" name="Phytopathology">
        <title>Genome Sequence Resources of Colletotrichum truncatum, C. plurivorum, C. musicola, and C. sojae: Four Species Pathogenic to Soybean (Glycine max).</title>
        <authorList>
            <person name="Rogerio F."/>
            <person name="Boufleur T.R."/>
            <person name="Ciampi-Guillardi M."/>
            <person name="Sukno S.A."/>
            <person name="Thon M.R."/>
            <person name="Massola Junior N.S."/>
            <person name="Baroncelli R."/>
        </authorList>
    </citation>
    <scope>NUCLEOTIDE SEQUENCE</scope>
    <source>
        <strain evidence="2">LFN00145</strain>
    </source>
</reference>
<evidence type="ECO:0000313" key="2">
    <source>
        <dbReference type="EMBL" id="KAF6829040.1"/>
    </source>
</evidence>
<protein>
    <submittedName>
        <fullName evidence="2">Uncharacterized protein</fullName>
    </submittedName>
</protein>
<name>A0A8H6NDW7_9PEZI</name>